<dbReference type="EMBL" id="MTSM01000012">
    <property type="protein sequence ID" value="OPX55146.1"/>
    <property type="molecule type" value="Genomic_DNA"/>
</dbReference>
<dbReference type="Proteomes" id="UP000191418">
    <property type="component" value="Unassembled WGS sequence"/>
</dbReference>
<accession>A0A1T4RA40</accession>
<proteinExistence type="predicted"/>
<dbReference type="Pfam" id="PF18765">
    <property type="entry name" value="Polbeta"/>
    <property type="match status" value="1"/>
</dbReference>
<evidence type="ECO:0000313" key="2">
    <source>
        <dbReference type="EMBL" id="OPX55146.1"/>
    </source>
</evidence>
<dbReference type="InterPro" id="IPR043519">
    <property type="entry name" value="NT_sf"/>
</dbReference>
<dbReference type="CDD" id="cd05403">
    <property type="entry name" value="NT_KNTase_like"/>
    <property type="match status" value="1"/>
</dbReference>
<comment type="caution">
    <text evidence="2">The sequence shown here is derived from an EMBL/GenBank/DDBJ whole genome shotgun (WGS) entry which is preliminary data.</text>
</comment>
<dbReference type="OrthoDB" id="9803106at2"/>
<dbReference type="AlphaFoldDB" id="A0A1T4RA40"/>
<name>A0A1T4RA40_9GAMM</name>
<dbReference type="STRING" id="64969.SAMN02745127_02249"/>
<keyword evidence="3" id="KW-1185">Reference proteome</keyword>
<evidence type="ECO:0000313" key="3">
    <source>
        <dbReference type="Proteomes" id="UP000191418"/>
    </source>
</evidence>
<sequence length="103" mass="11830">MTDRFGLSEQDIAAYQSTFSAFPSVKRVMIYGSRAKGNYRRASDIDLTVMDKIDWATFIALEAQIDDLMLPYQVDLSIYTQIDNPDLVDHIQRVGQVFYEKTP</sequence>
<feature type="domain" description="Polymerase beta nucleotidyltransferase" evidence="1">
    <location>
        <begin position="17"/>
        <end position="101"/>
    </location>
</feature>
<dbReference type="InterPro" id="IPR041633">
    <property type="entry name" value="Polbeta"/>
</dbReference>
<dbReference type="RefSeq" id="WP_078745819.1">
    <property type="nucleotide sequence ID" value="NZ_FUXG01000015.1"/>
</dbReference>
<dbReference type="Gene3D" id="3.30.460.10">
    <property type="entry name" value="Beta Polymerase, domain 2"/>
    <property type="match status" value="1"/>
</dbReference>
<evidence type="ECO:0000259" key="1">
    <source>
        <dbReference type="Pfam" id="PF18765"/>
    </source>
</evidence>
<reference evidence="2 3" key="1">
    <citation type="submission" date="2017-01" db="EMBL/GenBank/DDBJ databases">
        <title>Genome Sequencing of a Marine Spirillum, Oceanospirillum multiglobuliferum ATCC 33336, from Japan.</title>
        <authorList>
            <person name="Carney J.G."/>
            <person name="Trachtenberg A.M."/>
            <person name="Rheaume B.A."/>
            <person name="Linnane J.D."/>
            <person name="Pitts N.L."/>
            <person name="Mykles D.L."/>
            <person name="Maclea K.S."/>
        </authorList>
    </citation>
    <scope>NUCLEOTIDE SEQUENCE [LARGE SCALE GENOMIC DNA]</scope>
    <source>
        <strain evidence="2 3">ATCC 33336</strain>
    </source>
</reference>
<organism evidence="2 3">
    <name type="scientific">Oceanospirillum multiglobuliferum</name>
    <dbReference type="NCBI Taxonomy" id="64969"/>
    <lineage>
        <taxon>Bacteria</taxon>
        <taxon>Pseudomonadati</taxon>
        <taxon>Pseudomonadota</taxon>
        <taxon>Gammaproteobacteria</taxon>
        <taxon>Oceanospirillales</taxon>
        <taxon>Oceanospirillaceae</taxon>
        <taxon>Oceanospirillum</taxon>
    </lineage>
</organism>
<protein>
    <recommendedName>
        <fullName evidence="1">Polymerase beta nucleotidyltransferase domain-containing protein</fullName>
    </recommendedName>
</protein>
<gene>
    <name evidence="2" type="ORF">BTE48_10295</name>
</gene>
<dbReference type="SUPFAM" id="SSF81301">
    <property type="entry name" value="Nucleotidyltransferase"/>
    <property type="match status" value="1"/>
</dbReference>